<dbReference type="EMBL" id="JRUQ01000037">
    <property type="protein sequence ID" value="KGT93339.1"/>
    <property type="molecule type" value="Genomic_DNA"/>
</dbReference>
<feature type="transmembrane region" description="Helical" evidence="14">
    <location>
        <begin position="29"/>
        <end position="49"/>
    </location>
</feature>
<gene>
    <name evidence="17" type="primary">fliF</name>
    <name evidence="17" type="ORF">NG99_11790</name>
</gene>
<dbReference type="PANTHER" id="PTHR30046">
    <property type="entry name" value="FLAGELLAR M-RING PROTEIN"/>
    <property type="match status" value="1"/>
</dbReference>
<evidence type="ECO:0000256" key="8">
    <source>
        <dbReference type="ARBA" id="ARBA00022989"/>
    </source>
</evidence>
<keyword evidence="9 14" id="KW-0472">Membrane</keyword>
<evidence type="ECO:0000256" key="9">
    <source>
        <dbReference type="ARBA" id="ARBA00023136"/>
    </source>
</evidence>
<proteinExistence type="inferred from homology"/>
<sequence>MNATTNGSNNKNAANVMAMLERIRANPKIVLIISVAAVSSLVAALFFWAKAPDYRVLYSTISDQEGGAVVAQLDQMKVPYKFQHGGTIMVPDDRVYETRLKLAQLGLPKGGAVGFELLDREKFGISQFGEQVNFQRALEGELSRTIETLGPVQSVRVHLAIPKPSLFVHEQKPPSASVTLTLLNGRTLDAGQVNAISWLLSSAIPGLAADKVTILDQNGHLLTQSGSQAVQTSQLKYTNDVETDYQNRIQAILAPIMGRENVRAQVTAQIDFTAQEQTQEQYQPNSKPEEMSVRSRQTSQSEQGGKSAQGGVPGALSNQPPVPATASIDKAQPTEKSSQDKSGKSENTARAGDKLTPFSNRKDETTNYELNRTLTHIKNSASNIKRLSVAVVVNYQPGKVKGEGEDAVEEETTLPLSKEQMDQINALVKEAIGYSAERGDTLNIVNSPFLVAEEDSVLKEFWKQPAFIDLMLSAGRYLLVALVAWTLWRKAVKPAWQRQQAYIRERLDLEKAAREEEVNAAKAQNESRERAKMQQRVDAEVIAQQLRDTAEQDPKVIALVIRQWLNKEQQPS</sequence>
<dbReference type="Gene3D" id="3.30.300.30">
    <property type="match status" value="1"/>
</dbReference>
<dbReference type="InterPro" id="IPR013556">
    <property type="entry name" value="Flag_M-ring_C"/>
</dbReference>
<comment type="subcellular location">
    <subcellularLocation>
        <location evidence="2 12">Bacterial flagellum basal body</location>
    </subcellularLocation>
    <subcellularLocation>
        <location evidence="3">Cell membrane</location>
        <topology evidence="3">Multi-pass membrane protein</topology>
    </subcellularLocation>
</comment>
<comment type="caution">
    <text evidence="17">The sequence shown here is derived from an EMBL/GenBank/DDBJ whole genome shotgun (WGS) entry which is preliminary data.</text>
</comment>
<evidence type="ECO:0000256" key="5">
    <source>
        <dbReference type="ARBA" id="ARBA00017949"/>
    </source>
</evidence>
<dbReference type="InterPro" id="IPR000067">
    <property type="entry name" value="FlgMring_FliF"/>
</dbReference>
<evidence type="ECO:0000256" key="2">
    <source>
        <dbReference type="ARBA" id="ARBA00004117"/>
    </source>
</evidence>
<dbReference type="PANTHER" id="PTHR30046:SF0">
    <property type="entry name" value="FLAGELLAR M-RING PROTEIN"/>
    <property type="match status" value="1"/>
</dbReference>
<keyword evidence="7 14" id="KW-0812">Transmembrane</keyword>
<dbReference type="Proteomes" id="UP000030351">
    <property type="component" value="Unassembled WGS sequence"/>
</dbReference>
<evidence type="ECO:0000256" key="14">
    <source>
        <dbReference type="SAM" id="Phobius"/>
    </source>
</evidence>
<dbReference type="InterPro" id="IPR045851">
    <property type="entry name" value="AMP-bd_C_sf"/>
</dbReference>
<evidence type="ECO:0000256" key="3">
    <source>
        <dbReference type="ARBA" id="ARBA00004651"/>
    </source>
</evidence>
<evidence type="ECO:0000256" key="10">
    <source>
        <dbReference type="ARBA" id="ARBA00023143"/>
    </source>
</evidence>
<evidence type="ECO:0000256" key="6">
    <source>
        <dbReference type="ARBA" id="ARBA00022475"/>
    </source>
</evidence>
<evidence type="ECO:0000259" key="16">
    <source>
        <dbReference type="Pfam" id="PF08345"/>
    </source>
</evidence>
<feature type="domain" description="Flagellar M-ring C-terminal" evidence="16">
    <location>
        <begin position="253"/>
        <end position="449"/>
    </location>
</feature>
<dbReference type="GO" id="GO:0071973">
    <property type="term" value="P:bacterial-type flagellum-dependent cell motility"/>
    <property type="evidence" value="ECO:0007669"/>
    <property type="project" value="InterPro"/>
</dbReference>
<comment type="subunit">
    <text evidence="11">The basal body constitutes a major portion of the flagellar organelle and consists of four rings (L,P,S, and M) mounted on a central rod. The M ring is integral to the inner membrane of the cell and may be connected to the flagellar rod via the S ring. The S (supramembrane ring) lies just distal to the M ring. The L and P rings lie in the outer membrane and the periplasmic space, respectively.</text>
</comment>
<accession>A0A0A3Z6F1</accession>
<dbReference type="Pfam" id="PF08345">
    <property type="entry name" value="YscJ_FliF_C"/>
    <property type="match status" value="1"/>
</dbReference>
<dbReference type="eggNOG" id="COG1766">
    <property type="taxonomic scope" value="Bacteria"/>
</dbReference>
<evidence type="ECO:0000256" key="4">
    <source>
        <dbReference type="ARBA" id="ARBA00007971"/>
    </source>
</evidence>
<dbReference type="RefSeq" id="WP_034892638.1">
    <property type="nucleotide sequence ID" value="NZ_JRUQ01000037.1"/>
</dbReference>
<organism evidence="17 18">
    <name type="scientific">Erwinia typographi</name>
    <dbReference type="NCBI Taxonomy" id="371042"/>
    <lineage>
        <taxon>Bacteria</taxon>
        <taxon>Pseudomonadati</taxon>
        <taxon>Pseudomonadota</taxon>
        <taxon>Gammaproteobacteria</taxon>
        <taxon>Enterobacterales</taxon>
        <taxon>Erwiniaceae</taxon>
        <taxon>Erwinia</taxon>
    </lineage>
</organism>
<dbReference type="AlphaFoldDB" id="A0A0A3Z6F1"/>
<reference evidence="17 18" key="1">
    <citation type="submission" date="2014-10" db="EMBL/GenBank/DDBJ databases">
        <title>Genome sequence of Erwinia typographi M043b.</title>
        <authorList>
            <person name="Chan K.-G."/>
            <person name="Tan W.-S."/>
        </authorList>
    </citation>
    <scope>NUCLEOTIDE SEQUENCE [LARGE SCALE GENOMIC DNA]</scope>
    <source>
        <strain evidence="17 18">M043b</strain>
    </source>
</reference>
<dbReference type="NCBIfam" id="TIGR00206">
    <property type="entry name" value="fliF"/>
    <property type="match status" value="1"/>
</dbReference>
<keyword evidence="17" id="KW-0969">Cilium</keyword>
<comment type="function">
    <text evidence="1 12">The M ring may be actively involved in energy transduction.</text>
</comment>
<feature type="domain" description="Flagellar M-ring N-terminal" evidence="15">
    <location>
        <begin position="50"/>
        <end position="223"/>
    </location>
</feature>
<dbReference type="GO" id="GO:0005886">
    <property type="term" value="C:plasma membrane"/>
    <property type="evidence" value="ECO:0007669"/>
    <property type="project" value="UniProtKB-SubCell"/>
</dbReference>
<dbReference type="GO" id="GO:0009431">
    <property type="term" value="C:bacterial-type flagellum basal body, MS ring"/>
    <property type="evidence" value="ECO:0007669"/>
    <property type="project" value="InterPro"/>
</dbReference>
<protein>
    <recommendedName>
        <fullName evidence="5 12">Flagellar M-ring protein</fullName>
    </recommendedName>
</protein>
<comment type="similarity">
    <text evidence="4 12">Belongs to the FliF family.</text>
</comment>
<evidence type="ECO:0000313" key="17">
    <source>
        <dbReference type="EMBL" id="KGT93339.1"/>
    </source>
</evidence>
<evidence type="ECO:0000256" key="1">
    <source>
        <dbReference type="ARBA" id="ARBA00003820"/>
    </source>
</evidence>
<feature type="compositionally biased region" description="Polar residues" evidence="13">
    <location>
        <begin position="294"/>
        <end position="306"/>
    </location>
</feature>
<dbReference type="Pfam" id="PF01514">
    <property type="entry name" value="YscJ_FliF"/>
    <property type="match status" value="1"/>
</dbReference>
<dbReference type="STRING" id="371042.NG99_11790"/>
<dbReference type="OrthoDB" id="8554211at2"/>
<keyword evidence="17" id="KW-0282">Flagellum</keyword>
<evidence type="ECO:0000313" key="18">
    <source>
        <dbReference type="Proteomes" id="UP000030351"/>
    </source>
</evidence>
<keyword evidence="6" id="KW-1003">Cell membrane</keyword>
<evidence type="ECO:0000256" key="7">
    <source>
        <dbReference type="ARBA" id="ARBA00022692"/>
    </source>
</evidence>
<feature type="compositionally biased region" description="Polar residues" evidence="13">
    <location>
        <begin position="275"/>
        <end position="286"/>
    </location>
</feature>
<name>A0A0A3Z6F1_9GAMM</name>
<dbReference type="InterPro" id="IPR043427">
    <property type="entry name" value="YscJ/FliF"/>
</dbReference>
<dbReference type="GO" id="GO:0003774">
    <property type="term" value="F:cytoskeletal motor activity"/>
    <property type="evidence" value="ECO:0007669"/>
    <property type="project" value="InterPro"/>
</dbReference>
<evidence type="ECO:0000256" key="11">
    <source>
        <dbReference type="ARBA" id="ARBA00025936"/>
    </source>
</evidence>
<evidence type="ECO:0000256" key="12">
    <source>
        <dbReference type="PIRNR" id="PIRNR004862"/>
    </source>
</evidence>
<evidence type="ECO:0000259" key="15">
    <source>
        <dbReference type="Pfam" id="PF01514"/>
    </source>
</evidence>
<keyword evidence="8 14" id="KW-1133">Transmembrane helix</keyword>
<keyword evidence="17" id="KW-0966">Cell projection</keyword>
<keyword evidence="18" id="KW-1185">Reference proteome</keyword>
<dbReference type="PRINTS" id="PR01009">
    <property type="entry name" value="FLGMRINGFLIF"/>
</dbReference>
<evidence type="ECO:0000256" key="13">
    <source>
        <dbReference type="SAM" id="MobiDB-lite"/>
    </source>
</evidence>
<dbReference type="PIRSF" id="PIRSF004862">
    <property type="entry name" value="FliF"/>
    <property type="match status" value="1"/>
</dbReference>
<dbReference type="InterPro" id="IPR006182">
    <property type="entry name" value="FliF_N_dom"/>
</dbReference>
<feature type="region of interest" description="Disordered" evidence="13">
    <location>
        <begin position="275"/>
        <end position="367"/>
    </location>
</feature>
<keyword evidence="10 12" id="KW-0975">Bacterial flagellum</keyword>